<proteinExistence type="predicted"/>
<accession>A0ABN3CH87</accession>
<organism evidence="1 2">
    <name type="scientific">Nonomuraea monospora</name>
    <dbReference type="NCBI Taxonomy" id="568818"/>
    <lineage>
        <taxon>Bacteria</taxon>
        <taxon>Bacillati</taxon>
        <taxon>Actinomycetota</taxon>
        <taxon>Actinomycetes</taxon>
        <taxon>Streptosporangiales</taxon>
        <taxon>Streptosporangiaceae</taxon>
        <taxon>Nonomuraea</taxon>
    </lineage>
</organism>
<sequence length="169" mass="18562">MRNGSGDEYAIVFSAAGAYIRGFGHEALMSPYGNDGPWPGVLDSVPEIFGHYVREPAFCDEDGMPVVTACMWRAAEDDGWQVGEIEYPDGLSDPDGAGYLFARLADPTPEAYRRFAEDYHEVPIALDAVRHVYELRPLTQEVVSVLNAELSLKDLAEDLAAARYRSVSG</sequence>
<evidence type="ECO:0000313" key="1">
    <source>
        <dbReference type="EMBL" id="GAA2208575.1"/>
    </source>
</evidence>
<protein>
    <submittedName>
        <fullName evidence="1">Uncharacterized protein</fullName>
    </submittedName>
</protein>
<name>A0ABN3CH87_9ACTN</name>
<comment type="caution">
    <text evidence="1">The sequence shown here is derived from an EMBL/GenBank/DDBJ whole genome shotgun (WGS) entry which is preliminary data.</text>
</comment>
<reference evidence="1 2" key="1">
    <citation type="journal article" date="2019" name="Int. J. Syst. Evol. Microbiol.">
        <title>The Global Catalogue of Microorganisms (GCM) 10K type strain sequencing project: providing services to taxonomists for standard genome sequencing and annotation.</title>
        <authorList>
            <consortium name="The Broad Institute Genomics Platform"/>
            <consortium name="The Broad Institute Genome Sequencing Center for Infectious Disease"/>
            <person name="Wu L."/>
            <person name="Ma J."/>
        </authorList>
    </citation>
    <scope>NUCLEOTIDE SEQUENCE [LARGE SCALE GENOMIC DNA]</scope>
    <source>
        <strain evidence="1 2">JCM 16114</strain>
    </source>
</reference>
<evidence type="ECO:0000313" key="2">
    <source>
        <dbReference type="Proteomes" id="UP001499843"/>
    </source>
</evidence>
<keyword evidence="2" id="KW-1185">Reference proteome</keyword>
<gene>
    <name evidence="1" type="ORF">GCM10009850_040330</name>
</gene>
<dbReference type="RefSeq" id="WP_344476845.1">
    <property type="nucleotide sequence ID" value="NZ_BAAAQX010000009.1"/>
</dbReference>
<dbReference type="Proteomes" id="UP001499843">
    <property type="component" value="Unassembled WGS sequence"/>
</dbReference>
<dbReference type="EMBL" id="BAAAQX010000009">
    <property type="protein sequence ID" value="GAA2208575.1"/>
    <property type="molecule type" value="Genomic_DNA"/>
</dbReference>